<gene>
    <name evidence="1" type="ORF">DM860_004703</name>
</gene>
<protein>
    <recommendedName>
        <fullName evidence="3">Protein EMBRYO SAC DEVELOPMENT ARREST 3, chloroplastic</fullName>
    </recommendedName>
</protein>
<dbReference type="EMBL" id="NQVE01000122">
    <property type="protein sequence ID" value="RAL46424.1"/>
    <property type="molecule type" value="Genomic_DNA"/>
</dbReference>
<evidence type="ECO:0000313" key="2">
    <source>
        <dbReference type="Proteomes" id="UP000249390"/>
    </source>
</evidence>
<dbReference type="InterPro" id="IPR036410">
    <property type="entry name" value="HSP_DnaJ_Cys-rich_dom_sf"/>
</dbReference>
<dbReference type="Proteomes" id="UP000249390">
    <property type="component" value="Unassembled WGS sequence"/>
</dbReference>
<dbReference type="GO" id="GO:0047134">
    <property type="term" value="F:protein-disulfide reductase [NAD(P)H] activity"/>
    <property type="evidence" value="ECO:0007669"/>
    <property type="project" value="TreeGrafter"/>
</dbReference>
<dbReference type="GO" id="GO:0009507">
    <property type="term" value="C:chloroplast"/>
    <property type="evidence" value="ECO:0007669"/>
    <property type="project" value="TreeGrafter"/>
</dbReference>
<dbReference type="PANTHER" id="PTHR15852">
    <property type="entry name" value="PLASTID TRANSCRIPTIONALLY ACTIVE PROTEIN"/>
    <property type="match status" value="1"/>
</dbReference>
<evidence type="ECO:0008006" key="3">
    <source>
        <dbReference type="Google" id="ProtNLM"/>
    </source>
</evidence>
<dbReference type="PANTHER" id="PTHR15852:SF56">
    <property type="entry name" value="PROTEIN PHOTOSYSTEM I ASSEMBLY 2, CHLOROPLASTIC"/>
    <property type="match status" value="1"/>
</dbReference>
<dbReference type="GO" id="GO:0048564">
    <property type="term" value="P:photosystem I assembly"/>
    <property type="evidence" value="ECO:0007669"/>
    <property type="project" value="TreeGrafter"/>
</dbReference>
<dbReference type="SUPFAM" id="SSF57938">
    <property type="entry name" value="DnaJ/Hsp40 cysteine-rich domain"/>
    <property type="match status" value="1"/>
</dbReference>
<name>A0A328DLF9_9ASTE</name>
<reference evidence="1 2" key="1">
    <citation type="submission" date="2018-06" db="EMBL/GenBank/DDBJ databases">
        <title>The Genome of Cuscuta australis (Dodder) Provides Insight into the Evolution of Plant Parasitism.</title>
        <authorList>
            <person name="Liu H."/>
        </authorList>
    </citation>
    <scope>NUCLEOTIDE SEQUENCE [LARGE SCALE GENOMIC DNA]</scope>
    <source>
        <strain evidence="2">cv. Yunnan</strain>
        <tissue evidence="1">Vines</tissue>
    </source>
</reference>
<accession>A0A328DLF9</accession>
<proteinExistence type="predicted"/>
<organism evidence="1 2">
    <name type="scientific">Cuscuta australis</name>
    <dbReference type="NCBI Taxonomy" id="267555"/>
    <lineage>
        <taxon>Eukaryota</taxon>
        <taxon>Viridiplantae</taxon>
        <taxon>Streptophyta</taxon>
        <taxon>Embryophyta</taxon>
        <taxon>Tracheophyta</taxon>
        <taxon>Spermatophyta</taxon>
        <taxon>Magnoliopsida</taxon>
        <taxon>eudicotyledons</taxon>
        <taxon>Gunneridae</taxon>
        <taxon>Pentapetalae</taxon>
        <taxon>asterids</taxon>
        <taxon>lamiids</taxon>
        <taxon>Solanales</taxon>
        <taxon>Convolvulaceae</taxon>
        <taxon>Cuscuteae</taxon>
        <taxon>Cuscuta</taxon>
        <taxon>Cuscuta subgen. Grammica</taxon>
        <taxon>Cuscuta sect. Cleistogrammica</taxon>
    </lineage>
</organism>
<evidence type="ECO:0000313" key="1">
    <source>
        <dbReference type="EMBL" id="RAL46424.1"/>
    </source>
</evidence>
<comment type="caution">
    <text evidence="1">The sequence shown here is derived from an EMBL/GenBank/DDBJ whole genome shotgun (WGS) entry which is preliminary data.</text>
</comment>
<sequence>MASQLSFPVPSVHRRFYSHSTHYSSLRNSNQRSVKCSVDKEFSAQHISEKESQKLISRRVCVTCICSTIALMSGDANPLFQPRAIAAGDKAQAVCLNCGGGGAIICDMCGGTGKWKALNRKRAQDLYEFTECPNCYGRGKLVCPVCLGTGLPNNKGLLRRRDARDLLDKMYNGRLLPKS</sequence>
<dbReference type="AlphaFoldDB" id="A0A328DLF9"/>
<keyword evidence="2" id="KW-1185">Reference proteome</keyword>